<dbReference type="PATRIC" id="fig|1294273.3.peg.19"/>
<comment type="subcellular location">
    <subcellularLocation>
        <location evidence="1">Cell membrane</location>
        <topology evidence="1">Multi-pass membrane protein</topology>
    </subcellularLocation>
</comment>
<dbReference type="InterPro" id="IPR036640">
    <property type="entry name" value="ABC1_TM_sf"/>
</dbReference>
<gene>
    <name evidence="11" type="ORF">roselon_00025</name>
</gene>
<dbReference type="GO" id="GO:0016887">
    <property type="term" value="F:ATP hydrolysis activity"/>
    <property type="evidence" value="ECO:0007669"/>
    <property type="project" value="InterPro"/>
</dbReference>
<dbReference type="InterPro" id="IPR039421">
    <property type="entry name" value="Type_1_exporter"/>
</dbReference>
<dbReference type="GO" id="GO:0045454">
    <property type="term" value="P:cell redox homeostasis"/>
    <property type="evidence" value="ECO:0007669"/>
    <property type="project" value="InterPro"/>
</dbReference>
<keyword evidence="6 8" id="KW-0472">Membrane</keyword>
<dbReference type="InterPro" id="IPR003439">
    <property type="entry name" value="ABC_transporter-like_ATP-bd"/>
</dbReference>
<feature type="domain" description="ABC transmembrane type-1" evidence="10">
    <location>
        <begin position="22"/>
        <end position="309"/>
    </location>
</feature>
<evidence type="ECO:0000256" key="5">
    <source>
        <dbReference type="ARBA" id="ARBA00022989"/>
    </source>
</evidence>
<dbReference type="RefSeq" id="WP_025310446.1">
    <property type="nucleotide sequence ID" value="NZ_CP004372.1"/>
</dbReference>
<evidence type="ECO:0000313" key="11">
    <source>
        <dbReference type="EMBL" id="AHM02492.1"/>
    </source>
</evidence>
<accession>W8RXG7</accession>
<feature type="domain" description="ABC transporter" evidence="9">
    <location>
        <begin position="343"/>
        <end position="550"/>
    </location>
</feature>
<evidence type="ECO:0000256" key="6">
    <source>
        <dbReference type="ARBA" id="ARBA00023136"/>
    </source>
</evidence>
<dbReference type="PANTHER" id="PTHR24221">
    <property type="entry name" value="ATP-BINDING CASSETTE SUB-FAMILY B"/>
    <property type="match status" value="1"/>
</dbReference>
<dbReference type="InterPro" id="IPR014223">
    <property type="entry name" value="ABC_CydC/D"/>
</dbReference>
<dbReference type="GO" id="GO:0005886">
    <property type="term" value="C:plasma membrane"/>
    <property type="evidence" value="ECO:0007669"/>
    <property type="project" value="UniProtKB-SubCell"/>
</dbReference>
<dbReference type="GO" id="GO:0140359">
    <property type="term" value="F:ABC-type transporter activity"/>
    <property type="evidence" value="ECO:0007669"/>
    <property type="project" value="InterPro"/>
</dbReference>
<evidence type="ECO:0000256" key="3">
    <source>
        <dbReference type="ARBA" id="ARBA00022741"/>
    </source>
</evidence>
<keyword evidence="2 8" id="KW-0812">Transmembrane</keyword>
<dbReference type="Proteomes" id="UP000019593">
    <property type="component" value="Chromosome"/>
</dbReference>
<dbReference type="eggNOG" id="COG4987">
    <property type="taxonomic scope" value="Bacteria"/>
</dbReference>
<dbReference type="PROSITE" id="PS50893">
    <property type="entry name" value="ABC_TRANSPORTER_2"/>
    <property type="match status" value="1"/>
</dbReference>
<feature type="transmembrane region" description="Helical" evidence="8">
    <location>
        <begin position="139"/>
        <end position="159"/>
    </location>
</feature>
<dbReference type="Pfam" id="PF00005">
    <property type="entry name" value="ABC_tran"/>
    <property type="match status" value="1"/>
</dbReference>
<sequence length="550" mass="56934">MNPLIKLFLLLWREERAALSRGLLLSVAVLVAGGALLGLSGWFIVAAGAAGIAGIGIAFDVFRPSAGVRFLALGRTAARYGERLLTHDATLRALARLRVRLLDRLSGRDAQILSSLRSSEALNRLTADVDALDGIAIRLAFPIAAGAVTLSLAFAMLAWLVTPLVATLVTAPLALGAAAVLLLTGRAGIAPAARAEAARQAFRSRTIDHLRGRTALAFAGALPVSRAAALRSEVDVRQAERHLARLDRRAEAVASSAGLTAAAGAMAIGGALALAGTITPAVAAIGVFAALALTEVLAPLQRGVAEIGRMRDAAGRVMPLLEQDPRAPSPAQAARQSEPGPALQAHDLTVAPPGSQIALLPPLTFSVAAGETVALTGRSGRGKSTLLAALSGLSRPLSGDILLSGQPIDRHDETELRRKLGYLPQRSALISGTIRENLALAAPAASDDDMTALLEALGLWPVVARDGGLDMRLGEAGSGLSGGETRRLTLARVALRRPDVLLLDEPTEGLEAGMSAWVLAAIRHQLPSAAILIATHRQADIQACDKSLSI</sequence>
<feature type="transmembrane region" description="Helical" evidence="8">
    <location>
        <begin position="42"/>
        <end position="62"/>
    </location>
</feature>
<dbReference type="STRING" id="1294273.roselon_00025"/>
<dbReference type="SUPFAM" id="SSF52540">
    <property type="entry name" value="P-loop containing nucleoside triphosphate hydrolases"/>
    <property type="match status" value="1"/>
</dbReference>
<keyword evidence="3" id="KW-0547">Nucleotide-binding</keyword>
<dbReference type="GO" id="GO:0034775">
    <property type="term" value="P:glutathione transmembrane transport"/>
    <property type="evidence" value="ECO:0007669"/>
    <property type="project" value="InterPro"/>
</dbReference>
<dbReference type="EMBL" id="CP004372">
    <property type="protein sequence ID" value="AHM02492.1"/>
    <property type="molecule type" value="Genomic_DNA"/>
</dbReference>
<keyword evidence="5 8" id="KW-1133">Transmembrane helix</keyword>
<protein>
    <submittedName>
        <fullName evidence="11">ABC transporter, nucleotide binding protein/ATPase protein</fullName>
    </submittedName>
</protein>
<dbReference type="NCBIfam" id="TIGR02868">
    <property type="entry name" value="CydC"/>
    <property type="match status" value="1"/>
</dbReference>
<dbReference type="Gene3D" id="3.40.50.300">
    <property type="entry name" value="P-loop containing nucleotide triphosphate hydrolases"/>
    <property type="match status" value="1"/>
</dbReference>
<evidence type="ECO:0000256" key="8">
    <source>
        <dbReference type="SAM" id="Phobius"/>
    </source>
</evidence>
<evidence type="ECO:0000256" key="1">
    <source>
        <dbReference type="ARBA" id="ARBA00004651"/>
    </source>
</evidence>
<evidence type="ECO:0000259" key="9">
    <source>
        <dbReference type="PROSITE" id="PS50893"/>
    </source>
</evidence>
<dbReference type="GO" id="GO:0005524">
    <property type="term" value="F:ATP binding"/>
    <property type="evidence" value="ECO:0007669"/>
    <property type="project" value="UniProtKB-KW"/>
</dbReference>
<dbReference type="OrthoDB" id="5288404at2"/>
<feature type="transmembrane region" description="Helical" evidence="8">
    <location>
        <begin position="252"/>
        <end position="275"/>
    </location>
</feature>
<dbReference type="PANTHER" id="PTHR24221:SF654">
    <property type="entry name" value="ATP-BINDING CASSETTE SUB-FAMILY B MEMBER 6"/>
    <property type="match status" value="1"/>
</dbReference>
<name>W8RXG7_9RHOB</name>
<feature type="transmembrane region" description="Helical" evidence="8">
    <location>
        <begin position="165"/>
        <end position="184"/>
    </location>
</feature>
<dbReference type="HOGENOM" id="CLU_000604_84_9_5"/>
<evidence type="ECO:0000259" key="10">
    <source>
        <dbReference type="PROSITE" id="PS50929"/>
    </source>
</evidence>
<keyword evidence="12" id="KW-1185">Reference proteome</keyword>
<organism evidence="11 12">
    <name type="scientific">Roseicyclus elongatus DSM 19469</name>
    <dbReference type="NCBI Taxonomy" id="1294273"/>
    <lineage>
        <taxon>Bacteria</taxon>
        <taxon>Pseudomonadati</taxon>
        <taxon>Pseudomonadota</taxon>
        <taxon>Alphaproteobacteria</taxon>
        <taxon>Rhodobacterales</taxon>
        <taxon>Roseobacteraceae</taxon>
        <taxon>Roseicyclus</taxon>
    </lineage>
</organism>
<dbReference type="InterPro" id="IPR003593">
    <property type="entry name" value="AAA+_ATPase"/>
</dbReference>
<dbReference type="SMART" id="SM00382">
    <property type="entry name" value="AAA"/>
    <property type="match status" value="1"/>
</dbReference>
<feature type="region of interest" description="Disordered" evidence="7">
    <location>
        <begin position="323"/>
        <end position="348"/>
    </location>
</feature>
<dbReference type="Gene3D" id="1.20.1560.10">
    <property type="entry name" value="ABC transporter type 1, transmembrane domain"/>
    <property type="match status" value="1"/>
</dbReference>
<keyword evidence="4" id="KW-0067">ATP-binding</keyword>
<dbReference type="AlphaFoldDB" id="W8RXG7"/>
<proteinExistence type="predicted"/>
<evidence type="ECO:0000256" key="2">
    <source>
        <dbReference type="ARBA" id="ARBA00022692"/>
    </source>
</evidence>
<dbReference type="InterPro" id="IPR027417">
    <property type="entry name" value="P-loop_NTPase"/>
</dbReference>
<dbReference type="PROSITE" id="PS50929">
    <property type="entry name" value="ABC_TM1F"/>
    <property type="match status" value="1"/>
</dbReference>
<reference evidence="11 12" key="1">
    <citation type="submission" date="2013-03" db="EMBL/GenBank/DDBJ databases">
        <authorList>
            <person name="Fiebig A."/>
            <person name="Goeker M."/>
            <person name="Klenk H.-P.P."/>
        </authorList>
    </citation>
    <scope>NUCLEOTIDE SEQUENCE [LARGE SCALE GENOMIC DNA]</scope>
    <source>
        <strain evidence="12">DSM 19469</strain>
    </source>
</reference>
<evidence type="ECO:0000313" key="12">
    <source>
        <dbReference type="Proteomes" id="UP000019593"/>
    </source>
</evidence>
<feature type="compositionally biased region" description="Low complexity" evidence="7">
    <location>
        <begin position="329"/>
        <end position="339"/>
    </location>
</feature>
<evidence type="ECO:0000256" key="4">
    <source>
        <dbReference type="ARBA" id="ARBA00022840"/>
    </source>
</evidence>
<dbReference type="SUPFAM" id="SSF90123">
    <property type="entry name" value="ABC transporter transmembrane region"/>
    <property type="match status" value="1"/>
</dbReference>
<evidence type="ECO:0000256" key="7">
    <source>
        <dbReference type="SAM" id="MobiDB-lite"/>
    </source>
</evidence>
<feature type="transmembrane region" description="Helical" evidence="8">
    <location>
        <begin position="18"/>
        <end position="36"/>
    </location>
</feature>
<feature type="transmembrane region" description="Helical" evidence="8">
    <location>
        <begin position="281"/>
        <end position="300"/>
    </location>
</feature>
<dbReference type="KEGG" id="red:roselon_00025"/>
<dbReference type="InterPro" id="IPR011527">
    <property type="entry name" value="ABC1_TM_dom"/>
</dbReference>